<dbReference type="Pfam" id="PF14210">
    <property type="entry name" value="DUF4322"/>
    <property type="match status" value="1"/>
</dbReference>
<proteinExistence type="predicted"/>
<protein>
    <recommendedName>
        <fullName evidence="1">DUF4322 domain-containing protein</fullName>
    </recommendedName>
</protein>
<evidence type="ECO:0000313" key="3">
    <source>
        <dbReference type="Proteomes" id="UP000582213"/>
    </source>
</evidence>
<dbReference type="Proteomes" id="UP000582213">
    <property type="component" value="Unassembled WGS sequence"/>
</dbReference>
<dbReference type="EMBL" id="JACHFY010000029">
    <property type="protein sequence ID" value="MBB5254896.1"/>
    <property type="molecule type" value="Genomic_DNA"/>
</dbReference>
<dbReference type="GeneID" id="42801577"/>
<organism evidence="2 3">
    <name type="scientific">Sulfurisphaera ohwakuensis</name>
    <dbReference type="NCBI Taxonomy" id="69656"/>
    <lineage>
        <taxon>Archaea</taxon>
        <taxon>Thermoproteota</taxon>
        <taxon>Thermoprotei</taxon>
        <taxon>Sulfolobales</taxon>
        <taxon>Sulfolobaceae</taxon>
        <taxon>Sulfurisphaera</taxon>
    </lineage>
</organism>
<feature type="domain" description="DUF4322" evidence="1">
    <location>
        <begin position="2"/>
        <end position="65"/>
    </location>
</feature>
<evidence type="ECO:0000313" key="2">
    <source>
        <dbReference type="EMBL" id="MBB5254896.1"/>
    </source>
</evidence>
<comment type="caution">
    <text evidence="2">The sequence shown here is derived from an EMBL/GenBank/DDBJ whole genome shotgun (WGS) entry which is preliminary data.</text>
</comment>
<dbReference type="AlphaFoldDB" id="A0A7J9RWM9"/>
<dbReference type="RefSeq" id="WP_231113595.1">
    <property type="nucleotide sequence ID" value="NZ_CP045484.1"/>
</dbReference>
<reference evidence="2 3" key="1">
    <citation type="submission" date="2020-08" db="EMBL/GenBank/DDBJ databases">
        <title>Genomic Encyclopedia of Type Strains, Phase IV (KMG-IV): sequencing the most valuable type-strain genomes for metagenomic binning, comparative biology and taxonomic classification.</title>
        <authorList>
            <person name="Goeker M."/>
        </authorList>
    </citation>
    <scope>NUCLEOTIDE SEQUENCE [LARGE SCALE GENOMIC DNA]</scope>
    <source>
        <strain evidence="2 3">DSM 12421</strain>
    </source>
</reference>
<sequence length="73" mass="8206">MIIPDSIHPKTLTQIKEKLFSIINFKGRKAEEVKKTLVTAALTKDSAENKAKEFGISPQTVRNYVSMGTFFFA</sequence>
<dbReference type="InterPro" id="IPR025471">
    <property type="entry name" value="DUF4322"/>
</dbReference>
<evidence type="ECO:0000259" key="1">
    <source>
        <dbReference type="Pfam" id="PF14210"/>
    </source>
</evidence>
<gene>
    <name evidence="2" type="ORF">HNQ62_002670</name>
</gene>
<name>A0A7J9RWM9_SULOH</name>
<accession>A0A7J9RWM9</accession>